<dbReference type="OMA" id="IMNSGRC"/>
<name>M7ZWM9_TRIUA</name>
<evidence type="ECO:0000313" key="2">
    <source>
        <dbReference type="EMBL" id="EMS67558.1"/>
    </source>
</evidence>
<sequence length="380" mass="42674">MSREPEWERQASRREGDTTASDSRLQPKAPSPAMPSLPSPFAAGDCSADKFDPDYLYFLRHLRTEGSSYVLELPPGGASPAPVIRYESPIAISDGECVSDPSPGGASANRRAEERDSSVEAPPSWIDSIVDIDEDYRIFLHHTCVVNNRLKLQMGGVVVDYEPDPDAAQSGGSSGVEEQSEKDAAVASSGEEEQAVDSDVPVVIMPDPNAYDWRADPAPRQRMQGQEDIGRKDAQPRVASSHRSDVIWPPHINRRPDSDFKRRLMDALQKPFSRKEYIKLFDMASIRTPLVKLRQVRNDAKFYPTEEMGNSYFDHYPAQLAIKDLVEQVTNTSFSKGLALMRGFFFWLQNSAHEDQFRPWTDDLKDQEVIPLMDLDYPLP</sequence>
<dbReference type="STRING" id="4572.M7ZWM9"/>
<evidence type="ECO:0000256" key="1">
    <source>
        <dbReference type="SAM" id="MobiDB-lite"/>
    </source>
</evidence>
<accession>M7ZWM9</accession>
<feature type="region of interest" description="Disordered" evidence="1">
    <location>
        <begin position="94"/>
        <end position="120"/>
    </location>
</feature>
<protein>
    <submittedName>
        <fullName evidence="2">Uncharacterized protein</fullName>
    </submittedName>
</protein>
<reference evidence="2" key="1">
    <citation type="journal article" date="2013" name="Nature">
        <title>Draft genome of the wheat A-genome progenitor Triticum urartu.</title>
        <authorList>
            <person name="Ling H.Q."/>
            <person name="Zhao S."/>
            <person name="Liu D."/>
            <person name="Wang J."/>
            <person name="Sun H."/>
            <person name="Zhang C."/>
            <person name="Fan H."/>
            <person name="Li D."/>
            <person name="Dong L."/>
            <person name="Tao Y."/>
            <person name="Gao C."/>
            <person name="Wu H."/>
            <person name="Li Y."/>
            <person name="Cui Y."/>
            <person name="Guo X."/>
            <person name="Zheng S."/>
            <person name="Wang B."/>
            <person name="Yu K."/>
            <person name="Liang Q."/>
            <person name="Yang W."/>
            <person name="Lou X."/>
            <person name="Chen J."/>
            <person name="Feng M."/>
            <person name="Jian J."/>
            <person name="Zhang X."/>
            <person name="Luo G."/>
            <person name="Jiang Y."/>
            <person name="Liu J."/>
            <person name="Wang Z."/>
            <person name="Sha Y."/>
            <person name="Zhang B."/>
            <person name="Wu H."/>
            <person name="Tang D."/>
            <person name="Shen Q."/>
            <person name="Xue P."/>
            <person name="Zou S."/>
            <person name="Wang X."/>
            <person name="Liu X."/>
            <person name="Wang F."/>
            <person name="Yang Y."/>
            <person name="An X."/>
            <person name="Dong Z."/>
            <person name="Zhang K."/>
            <person name="Zhang X."/>
            <person name="Luo M.C."/>
            <person name="Dvorak J."/>
            <person name="Tong Y."/>
            <person name="Wang J."/>
            <person name="Yang H."/>
            <person name="Li Z."/>
            <person name="Wang D."/>
            <person name="Zhang A."/>
            <person name="Wang J."/>
        </authorList>
    </citation>
    <scope>NUCLEOTIDE SEQUENCE</scope>
</reference>
<dbReference type="EMBL" id="KD017420">
    <property type="protein sequence ID" value="EMS67558.1"/>
    <property type="molecule type" value="Genomic_DNA"/>
</dbReference>
<organism evidence="2">
    <name type="scientific">Triticum urartu</name>
    <name type="common">Red wild einkorn</name>
    <name type="synonym">Crithodium urartu</name>
    <dbReference type="NCBI Taxonomy" id="4572"/>
    <lineage>
        <taxon>Eukaryota</taxon>
        <taxon>Viridiplantae</taxon>
        <taxon>Streptophyta</taxon>
        <taxon>Embryophyta</taxon>
        <taxon>Tracheophyta</taxon>
        <taxon>Spermatophyta</taxon>
        <taxon>Magnoliopsida</taxon>
        <taxon>Liliopsida</taxon>
        <taxon>Poales</taxon>
        <taxon>Poaceae</taxon>
        <taxon>BOP clade</taxon>
        <taxon>Pooideae</taxon>
        <taxon>Triticodae</taxon>
        <taxon>Triticeae</taxon>
        <taxon>Triticinae</taxon>
        <taxon>Triticum</taxon>
    </lineage>
</organism>
<gene>
    <name evidence="2" type="ORF">TRIUR3_16404</name>
</gene>
<dbReference type="eggNOG" id="ENOG502S39P">
    <property type="taxonomic scope" value="Eukaryota"/>
</dbReference>
<feature type="region of interest" description="Disordered" evidence="1">
    <location>
        <begin position="163"/>
        <end position="252"/>
    </location>
</feature>
<dbReference type="AlphaFoldDB" id="M7ZWM9"/>
<proteinExistence type="predicted"/>
<feature type="compositionally biased region" description="Basic and acidic residues" evidence="1">
    <location>
        <begin position="1"/>
        <end position="17"/>
    </location>
</feature>
<dbReference type="PANTHER" id="PTHR34194">
    <property type="entry name" value="F14J8.16 PROTEIN"/>
    <property type="match status" value="1"/>
</dbReference>
<feature type="region of interest" description="Disordered" evidence="1">
    <location>
        <begin position="1"/>
        <end position="45"/>
    </location>
</feature>
<dbReference type="PANTHER" id="PTHR34194:SF2">
    <property type="entry name" value="F14J8.16 PROTEIN"/>
    <property type="match status" value="1"/>
</dbReference>
<feature type="compositionally biased region" description="Pro residues" evidence="1">
    <location>
        <begin position="29"/>
        <end position="38"/>
    </location>
</feature>